<dbReference type="AlphaFoldDB" id="A0A4S2L1U3"/>
<dbReference type="Gene3D" id="2.30.42.10">
    <property type="match status" value="1"/>
</dbReference>
<feature type="compositionally biased region" description="Basic and acidic residues" evidence="1">
    <location>
        <begin position="1"/>
        <end position="25"/>
    </location>
</feature>
<feature type="region of interest" description="Disordered" evidence="1">
    <location>
        <begin position="1"/>
        <end position="60"/>
    </location>
</feature>
<name>A0A4S2L1U3_9HYME</name>
<dbReference type="Proteomes" id="UP000310200">
    <property type="component" value="Unassembled WGS sequence"/>
</dbReference>
<evidence type="ECO:0000256" key="1">
    <source>
        <dbReference type="SAM" id="MobiDB-lite"/>
    </source>
</evidence>
<organism evidence="2 3">
    <name type="scientific">Temnothorax longispinosus</name>
    <dbReference type="NCBI Taxonomy" id="300112"/>
    <lineage>
        <taxon>Eukaryota</taxon>
        <taxon>Metazoa</taxon>
        <taxon>Ecdysozoa</taxon>
        <taxon>Arthropoda</taxon>
        <taxon>Hexapoda</taxon>
        <taxon>Insecta</taxon>
        <taxon>Pterygota</taxon>
        <taxon>Neoptera</taxon>
        <taxon>Endopterygota</taxon>
        <taxon>Hymenoptera</taxon>
        <taxon>Apocrita</taxon>
        <taxon>Aculeata</taxon>
        <taxon>Formicoidea</taxon>
        <taxon>Formicidae</taxon>
        <taxon>Myrmicinae</taxon>
        <taxon>Temnothorax</taxon>
    </lineage>
</organism>
<keyword evidence="3" id="KW-1185">Reference proteome</keyword>
<comment type="caution">
    <text evidence="2">The sequence shown here is derived from an EMBL/GenBank/DDBJ whole genome shotgun (WGS) entry which is preliminary data.</text>
</comment>
<proteinExistence type="predicted"/>
<feature type="region of interest" description="Disordered" evidence="1">
    <location>
        <begin position="114"/>
        <end position="136"/>
    </location>
</feature>
<sequence>MISPNDSEKIARQREKLCSGQREKPPNCGPGPGEATHPRGVRNQVGGRGGVGGRTRAVSSTRATNECGSRVCARVLYVRACDLTSRFASVGVNGARRRRRRRWDFAPDFASPDRSLLRTGVTPRREASPSSRLPTLPARRSARCGLECRELSRAYTIITRRDATCDRGCRRGMSAREVTLYGGSPWGFRMHGGCDTHQPLRISRLNPHFRLVALLMSTNIRLVEFIRRIISPPEFVALLAKAP</sequence>
<evidence type="ECO:0000313" key="2">
    <source>
        <dbReference type="EMBL" id="TGZ56762.1"/>
    </source>
</evidence>
<dbReference type="InterPro" id="IPR036034">
    <property type="entry name" value="PDZ_sf"/>
</dbReference>
<protein>
    <submittedName>
        <fullName evidence="2">Uncharacterized protein</fullName>
    </submittedName>
</protein>
<accession>A0A4S2L1U3</accession>
<gene>
    <name evidence="2" type="ORF">DBV15_02815</name>
</gene>
<evidence type="ECO:0000313" key="3">
    <source>
        <dbReference type="Proteomes" id="UP000310200"/>
    </source>
</evidence>
<reference evidence="2 3" key="1">
    <citation type="journal article" date="2019" name="Philos. Trans. R. Soc. Lond., B, Biol. Sci.">
        <title>Ant behaviour and brain gene expression of defending hosts depend on the ecological success of the intruding social parasite.</title>
        <authorList>
            <person name="Kaur R."/>
            <person name="Stoldt M."/>
            <person name="Jongepier E."/>
            <person name="Feldmeyer B."/>
            <person name="Menzel F."/>
            <person name="Bornberg-Bauer E."/>
            <person name="Foitzik S."/>
        </authorList>
    </citation>
    <scope>NUCLEOTIDE SEQUENCE [LARGE SCALE GENOMIC DNA]</scope>
    <source>
        <tissue evidence="2">Whole body</tissue>
    </source>
</reference>
<dbReference type="EMBL" id="QBLH01000272">
    <property type="protein sequence ID" value="TGZ56762.1"/>
    <property type="molecule type" value="Genomic_DNA"/>
</dbReference>